<gene>
    <name evidence="3" type="primary">LOC107430763</name>
</gene>
<dbReference type="Proteomes" id="UP001652623">
    <property type="component" value="Chromosome 6"/>
</dbReference>
<proteinExistence type="predicted"/>
<accession>A0ABM4AAU5</accession>
<reference evidence="3" key="1">
    <citation type="submission" date="2025-08" db="UniProtKB">
        <authorList>
            <consortium name="RefSeq"/>
        </authorList>
    </citation>
    <scope>IDENTIFICATION</scope>
    <source>
        <tissue evidence="3">Seedling</tissue>
    </source>
</reference>
<dbReference type="InterPro" id="IPR011009">
    <property type="entry name" value="Kinase-like_dom_sf"/>
</dbReference>
<dbReference type="SUPFAM" id="SSF56112">
    <property type="entry name" value="Protein kinase-like (PK-like)"/>
    <property type="match status" value="2"/>
</dbReference>
<dbReference type="RefSeq" id="XP_060673858.1">
    <property type="nucleotide sequence ID" value="XM_060817875.1"/>
</dbReference>
<dbReference type="Gene3D" id="1.10.510.10">
    <property type="entry name" value="Transferase(Phosphotransferase) domain 1"/>
    <property type="match status" value="2"/>
</dbReference>
<dbReference type="GeneID" id="107430763"/>
<organism evidence="2 3">
    <name type="scientific">Ziziphus jujuba</name>
    <name type="common">Chinese jujube</name>
    <name type="synonym">Ziziphus sativa</name>
    <dbReference type="NCBI Taxonomy" id="326968"/>
    <lineage>
        <taxon>Eukaryota</taxon>
        <taxon>Viridiplantae</taxon>
        <taxon>Streptophyta</taxon>
        <taxon>Embryophyta</taxon>
        <taxon>Tracheophyta</taxon>
        <taxon>Spermatophyta</taxon>
        <taxon>Magnoliopsida</taxon>
        <taxon>eudicotyledons</taxon>
        <taxon>Gunneridae</taxon>
        <taxon>Pentapetalae</taxon>
        <taxon>rosids</taxon>
        <taxon>fabids</taxon>
        <taxon>Rosales</taxon>
        <taxon>Rhamnaceae</taxon>
        <taxon>Paliureae</taxon>
        <taxon>Ziziphus</taxon>
    </lineage>
</organism>
<dbReference type="InterPro" id="IPR001245">
    <property type="entry name" value="Ser-Thr/Tyr_kinase_cat_dom"/>
</dbReference>
<dbReference type="PROSITE" id="PS00108">
    <property type="entry name" value="PROTEIN_KINASE_ST"/>
    <property type="match status" value="1"/>
</dbReference>
<dbReference type="Pfam" id="PF07714">
    <property type="entry name" value="PK_Tyr_Ser-Thr"/>
    <property type="match status" value="1"/>
</dbReference>
<dbReference type="SMART" id="SM00220">
    <property type="entry name" value="S_TKc"/>
    <property type="match status" value="1"/>
</dbReference>
<feature type="domain" description="Protein kinase" evidence="1">
    <location>
        <begin position="196"/>
        <end position="489"/>
    </location>
</feature>
<protein>
    <submittedName>
        <fullName evidence="3">Receptor kinase-like protein Xa21</fullName>
    </submittedName>
</protein>
<evidence type="ECO:0000313" key="3">
    <source>
        <dbReference type="RefSeq" id="XP_060673858.1"/>
    </source>
</evidence>
<evidence type="ECO:0000259" key="1">
    <source>
        <dbReference type="PROSITE" id="PS50011"/>
    </source>
</evidence>
<sequence length="543" mass="60739">MNGLRPLTVDIHMERIRGPLQTIERDGGVKFELTVLSPNIAKSLLVAPVKAIFHRFWFAKDNPKIRCTVHDGTVHTGSNQALIQQLGEIQFSRLHPRNNEERQNKILSLIRRLNIAINVASALDYLHHDCETPTVHCDLKPQTSNVLLDEDMVAHVGDFGLAKFLLEASDMPPKSQTLSIGLRGSIGYIPPEYGMGGQVSVLGHSCSYGILLLEVFTGKRPTDDTFKDGLSIHQFMAMAFPNHVMDIVDPSLFFEDDDRASKSFLNECNALRSIRHHNLLKIISACSSIDHQGNDFKSLVFEFMANGSLEKWLHQRDDEECQNKRLSLIQRLNIATDAAFALDYLHNDCETPIVHCDLKPSNVLLDEDMVSHVCDFGLAKFLFEASNIPSENQTMCTLLGGSIGYIPPEYGMGGQVSILGDIYSYGILLLELFTGKRPTDDMFKDGLSIHQFVAMALPKHVMDIVDPSLLFEDDDGEENENDIDETEIIEVNCQVKAGRRTNDCLVSVMQIGVMCSKFLPGERMLMNAVVNKMQAIRESYLNS</sequence>
<dbReference type="PANTHER" id="PTHR48055:SF55">
    <property type="entry name" value="PROTEIN KINASE DOMAIN-CONTAINING PROTEIN"/>
    <property type="match status" value="1"/>
</dbReference>
<evidence type="ECO:0000313" key="2">
    <source>
        <dbReference type="Proteomes" id="UP001652623"/>
    </source>
</evidence>
<dbReference type="PANTHER" id="PTHR48055">
    <property type="entry name" value="LEUCINE-RICH REPEAT RECEPTOR PROTEIN KINASE EMS1"/>
    <property type="match status" value="1"/>
</dbReference>
<name>A0ABM4AAU5_ZIZJJ</name>
<dbReference type="Pfam" id="PF00069">
    <property type="entry name" value="Pkinase"/>
    <property type="match status" value="1"/>
</dbReference>
<dbReference type="PROSITE" id="PS50011">
    <property type="entry name" value="PROTEIN_KINASE_DOM"/>
    <property type="match status" value="1"/>
</dbReference>
<dbReference type="InterPro" id="IPR000719">
    <property type="entry name" value="Prot_kinase_dom"/>
</dbReference>
<dbReference type="InterPro" id="IPR051564">
    <property type="entry name" value="LRR_receptor-like_kinase"/>
</dbReference>
<keyword evidence="2" id="KW-1185">Reference proteome</keyword>
<dbReference type="InterPro" id="IPR008271">
    <property type="entry name" value="Ser/Thr_kinase_AS"/>
</dbReference>